<dbReference type="Proteomes" id="UP000325302">
    <property type="component" value="Unassembled WGS sequence"/>
</dbReference>
<protein>
    <recommendedName>
        <fullName evidence="6">tRNA pseudouridine synthase C</fullName>
        <ecNumber evidence="5">5.4.99.26</ecNumber>
    </recommendedName>
    <alternativeName>
        <fullName evidence="8">tRNA pseudouridine(65) synthase</fullName>
    </alternativeName>
    <alternativeName>
        <fullName evidence="9">tRNA pseudouridylate synthase C</fullName>
    </alternativeName>
    <alternativeName>
        <fullName evidence="7">tRNA-uridine isomerase C</fullName>
    </alternativeName>
</protein>
<dbReference type="OrthoDB" id="9807829at2"/>
<evidence type="ECO:0000313" key="12">
    <source>
        <dbReference type="Proteomes" id="UP000325302"/>
    </source>
</evidence>
<evidence type="ECO:0000259" key="10">
    <source>
        <dbReference type="Pfam" id="PF00849"/>
    </source>
</evidence>
<evidence type="ECO:0000256" key="8">
    <source>
        <dbReference type="ARBA" id="ARBA00041975"/>
    </source>
</evidence>
<proteinExistence type="predicted"/>
<organism evidence="11 12">
    <name type="scientific">Nitrincola tapanii</name>
    <dbReference type="NCBI Taxonomy" id="1708751"/>
    <lineage>
        <taxon>Bacteria</taxon>
        <taxon>Pseudomonadati</taxon>
        <taxon>Pseudomonadota</taxon>
        <taxon>Gammaproteobacteria</taxon>
        <taxon>Oceanospirillales</taxon>
        <taxon>Oceanospirillaceae</taxon>
        <taxon>Nitrincola</taxon>
    </lineage>
</organism>
<dbReference type="GO" id="GO:0003723">
    <property type="term" value="F:RNA binding"/>
    <property type="evidence" value="ECO:0007669"/>
    <property type="project" value="InterPro"/>
</dbReference>
<dbReference type="RefSeq" id="WP_149390451.1">
    <property type="nucleotide sequence ID" value="NZ_SMRS01000003.1"/>
</dbReference>
<dbReference type="PANTHER" id="PTHR21600">
    <property type="entry name" value="MITOCHONDRIAL RNA PSEUDOURIDINE SYNTHASE"/>
    <property type="match status" value="1"/>
</dbReference>
<name>A0A5A9W4M4_9GAMM</name>
<evidence type="ECO:0000256" key="5">
    <source>
        <dbReference type="ARBA" id="ARBA00038943"/>
    </source>
</evidence>
<evidence type="ECO:0000256" key="4">
    <source>
        <dbReference type="ARBA" id="ARBA00037670"/>
    </source>
</evidence>
<evidence type="ECO:0000256" key="6">
    <source>
        <dbReference type="ARBA" id="ARBA00040675"/>
    </source>
</evidence>
<dbReference type="InterPro" id="IPR050188">
    <property type="entry name" value="RluA_PseudoU_synthase"/>
</dbReference>
<keyword evidence="12" id="KW-1185">Reference proteome</keyword>
<comment type="catalytic activity">
    <reaction evidence="3">
        <text>uridine(65) in tRNA = pseudouridine(65) in tRNA</text>
        <dbReference type="Rhea" id="RHEA:42536"/>
        <dbReference type="Rhea" id="RHEA-COMP:10103"/>
        <dbReference type="Rhea" id="RHEA-COMP:10104"/>
        <dbReference type="ChEBI" id="CHEBI:65314"/>
        <dbReference type="ChEBI" id="CHEBI:65315"/>
        <dbReference type="EC" id="5.4.99.26"/>
    </reaction>
</comment>
<dbReference type="PANTHER" id="PTHR21600:SF56">
    <property type="entry name" value="TRNA PSEUDOURIDINE SYNTHASE C"/>
    <property type="match status" value="1"/>
</dbReference>
<keyword evidence="1" id="KW-0819">tRNA processing</keyword>
<dbReference type="Pfam" id="PF00849">
    <property type="entry name" value="PseudoU_synth_2"/>
    <property type="match status" value="1"/>
</dbReference>
<dbReference type="InterPro" id="IPR006224">
    <property type="entry name" value="PsdUridine_synth_RluA-like_CS"/>
</dbReference>
<dbReference type="PROSITE" id="PS01129">
    <property type="entry name" value="PSI_RLU"/>
    <property type="match status" value="1"/>
</dbReference>
<dbReference type="GO" id="GO:0160149">
    <property type="term" value="F:tRNA pseudouridine(65) synthase activity"/>
    <property type="evidence" value="ECO:0007669"/>
    <property type="project" value="UniProtKB-EC"/>
</dbReference>
<evidence type="ECO:0000256" key="9">
    <source>
        <dbReference type="ARBA" id="ARBA00043049"/>
    </source>
</evidence>
<comment type="caution">
    <text evidence="11">The sequence shown here is derived from an EMBL/GenBank/DDBJ whole genome shotgun (WGS) entry which is preliminary data.</text>
</comment>
<keyword evidence="2" id="KW-0413">Isomerase</keyword>
<sequence>MTDTTHFVAPEILYQDEYILALHKPAGVLVHPSWIAPARTPNLVSWLKQQYPEDTFHTLHRLDRATSGVIVFVRNNKELAQKIHTLFEQRKVKKTYWCVVRGWIDEAGTIDYALKPIADKYADHPKANPDKEPKDAVTHYRRLACVELPIPVGRYPVARYSLVEVKPETGRKHQIRRHMKHLLHPLVGDTKHGEGRHNRLFREHFAIQRLLLMATEISFEHPDSGQTMHFKAPLDAEVCHLLVQLGWQHLLPRTEHPEV</sequence>
<dbReference type="Gene3D" id="3.30.2350.10">
    <property type="entry name" value="Pseudouridine synthase"/>
    <property type="match status" value="1"/>
</dbReference>
<feature type="domain" description="Pseudouridine synthase RsuA/RluA-like" evidence="10">
    <location>
        <begin position="19"/>
        <end position="181"/>
    </location>
</feature>
<dbReference type="SUPFAM" id="SSF55120">
    <property type="entry name" value="Pseudouridine synthase"/>
    <property type="match status" value="1"/>
</dbReference>
<dbReference type="InterPro" id="IPR020103">
    <property type="entry name" value="PsdUridine_synth_cat_dom_sf"/>
</dbReference>
<evidence type="ECO:0000256" key="7">
    <source>
        <dbReference type="ARBA" id="ARBA00041803"/>
    </source>
</evidence>
<dbReference type="AlphaFoldDB" id="A0A5A9W4M4"/>
<accession>A0A5A9W4M4</accession>
<dbReference type="GO" id="GO:0008033">
    <property type="term" value="P:tRNA processing"/>
    <property type="evidence" value="ECO:0007669"/>
    <property type="project" value="UniProtKB-KW"/>
</dbReference>
<evidence type="ECO:0000256" key="1">
    <source>
        <dbReference type="ARBA" id="ARBA00022694"/>
    </source>
</evidence>
<dbReference type="InterPro" id="IPR006145">
    <property type="entry name" value="PsdUridine_synth_RsuA/RluA"/>
</dbReference>
<reference evidence="11 12" key="1">
    <citation type="submission" date="2019-03" db="EMBL/GenBank/DDBJ databases">
        <title>Nitrincola sp. nov. isolated from an Indian soda lake.</title>
        <authorList>
            <person name="Joshi A."/>
            <person name="Thite S.V."/>
            <person name="Joseph N."/>
            <person name="Dhotre D."/>
            <person name="Moorthy M."/>
            <person name="Shouche Y.S."/>
        </authorList>
    </citation>
    <scope>NUCLEOTIDE SEQUENCE [LARGE SCALE GENOMIC DNA]</scope>
    <source>
        <strain evidence="11 12">MEB193</strain>
    </source>
</reference>
<dbReference type="EMBL" id="SMRS01000003">
    <property type="protein sequence ID" value="KAA0875444.1"/>
    <property type="molecule type" value="Genomic_DNA"/>
</dbReference>
<gene>
    <name evidence="11" type="ORF">E1H14_05545</name>
</gene>
<dbReference type="GO" id="GO:0000455">
    <property type="term" value="P:enzyme-directed rRNA pseudouridine synthesis"/>
    <property type="evidence" value="ECO:0007669"/>
    <property type="project" value="TreeGrafter"/>
</dbReference>
<comment type="function">
    <text evidence="4">Responsible for synthesis of pseudouridine from uracil-65 in transfer RNAs.</text>
</comment>
<dbReference type="EC" id="5.4.99.26" evidence="5"/>
<evidence type="ECO:0000256" key="3">
    <source>
        <dbReference type="ARBA" id="ARBA00036607"/>
    </source>
</evidence>
<evidence type="ECO:0000256" key="2">
    <source>
        <dbReference type="ARBA" id="ARBA00023235"/>
    </source>
</evidence>
<evidence type="ECO:0000313" key="11">
    <source>
        <dbReference type="EMBL" id="KAA0875444.1"/>
    </source>
</evidence>